<evidence type="ECO:0000313" key="4">
    <source>
        <dbReference type="EMBL" id="MBP0437084.1"/>
    </source>
</evidence>
<dbReference type="Gene3D" id="2.60.40.1260">
    <property type="entry name" value="Lamin Tail domain"/>
    <property type="match status" value="1"/>
</dbReference>
<keyword evidence="1" id="KW-0732">Signal</keyword>
<feature type="compositionally biased region" description="Low complexity" evidence="2">
    <location>
        <begin position="213"/>
        <end position="225"/>
    </location>
</feature>
<evidence type="ECO:0000256" key="1">
    <source>
        <dbReference type="ARBA" id="ARBA00022729"/>
    </source>
</evidence>
<feature type="domain" description="LTD" evidence="3">
    <location>
        <begin position="1102"/>
        <end position="1277"/>
    </location>
</feature>
<dbReference type="EMBL" id="JAGIYY010000001">
    <property type="protein sequence ID" value="MBP0437084.1"/>
    <property type="molecule type" value="Genomic_DNA"/>
</dbReference>
<accession>A0A8J7UHW6</accession>
<dbReference type="Proteomes" id="UP000666240">
    <property type="component" value="Unassembled WGS sequence"/>
</dbReference>
<evidence type="ECO:0000259" key="3">
    <source>
        <dbReference type="PROSITE" id="PS51841"/>
    </source>
</evidence>
<dbReference type="Pfam" id="PF13753">
    <property type="entry name" value="SWM_repeat"/>
    <property type="match status" value="1"/>
</dbReference>
<dbReference type="InterPro" id="IPR001322">
    <property type="entry name" value="Lamin_tail_dom"/>
</dbReference>
<dbReference type="Gene3D" id="1.10.3130.20">
    <property type="entry name" value="Phycobilisome linker domain"/>
    <property type="match status" value="1"/>
</dbReference>
<comment type="caution">
    <text evidence="4">The sequence shown here is derived from an EMBL/GenBank/DDBJ whole genome shotgun (WGS) entry which is preliminary data.</text>
</comment>
<dbReference type="RefSeq" id="WP_209333126.1">
    <property type="nucleotide sequence ID" value="NZ_JAGIYY010000001.1"/>
</dbReference>
<dbReference type="PROSITE" id="PS51841">
    <property type="entry name" value="LTD"/>
    <property type="match status" value="1"/>
</dbReference>
<dbReference type="InterPro" id="IPR028059">
    <property type="entry name" value="SWM_rpt"/>
</dbReference>
<dbReference type="InterPro" id="IPR038255">
    <property type="entry name" value="PBS_linker_sf"/>
</dbReference>
<protein>
    <submittedName>
        <fullName evidence="4">DUF4214 domain-containing protein</fullName>
    </submittedName>
</protein>
<reference evidence="4" key="1">
    <citation type="submission" date="2021-03" db="EMBL/GenBank/DDBJ databases">
        <title>Genome sequencing and assembly of Tianweitania sediminis.</title>
        <authorList>
            <person name="Chhetri G."/>
        </authorList>
    </citation>
    <scope>NUCLEOTIDE SEQUENCE</scope>
    <source>
        <strain evidence="4">Z8</strain>
    </source>
</reference>
<name>A0A8J7UHW6_9HYPH</name>
<dbReference type="SUPFAM" id="SSF74853">
    <property type="entry name" value="Lamin A/C globular tail domain"/>
    <property type="match status" value="1"/>
</dbReference>
<dbReference type="Pfam" id="PF13946">
    <property type="entry name" value="DUF4214"/>
    <property type="match status" value="2"/>
</dbReference>
<dbReference type="InterPro" id="IPR025282">
    <property type="entry name" value="DUF4214"/>
</dbReference>
<keyword evidence="5" id="KW-1185">Reference proteome</keyword>
<dbReference type="Pfam" id="PF13205">
    <property type="entry name" value="Big_5"/>
    <property type="match status" value="2"/>
</dbReference>
<feature type="region of interest" description="Disordered" evidence="2">
    <location>
        <begin position="208"/>
        <end position="252"/>
    </location>
</feature>
<sequence>MATIDIINTLYANLLGRPSDAAGVDYWIDQVESGAVSLAQVVAAFAASVEARQDIVPIVQLYYSAFGRAPDAAGLRYWVDARRDGMSMEDIARAFSASAEFSGQYEDDAASAVFVAAIYQNALGRAPDAEGLAYWTNLLAQGESPARLLLMVATSAESTQHNDAATQVVLVYHGLLGRAPTQAEIADALGNGSTTPDFLEDLAESLLDGAPSEPTQPETPGQPGGPVEPQPQPEPITFLPNAGTGENSSDTSTAIALPDDYILVGDDEANVLRVYHRDGGPAVLEWSYDAAIGGDGELDLEASALVGNTLYLVGSHGNSKSGGEADNREILFSVELQGTGAATTFTINGAYTGLEAALVAWDAGNAHGQGANYFGFAASSAAGSSPEQPSGFAVEGATTSPDDGALWLGFRAPQTDTTTRDKALIVPLENYAELVNGSETDATFGAPIELNLGGRGIRSIEKATDGSGYVIIAGSAAPSSGAVEHNFRLFTWDGTTGSQPVERDTDLDALLAQTGGSFETLVSPASIKEGTQLLLLQDNGDTVWPGQTDGSKDLPASEQQFQGNVVTLGRAVVDQTGPRLVEASPADGTQGAAVDTAFVLSFNEGVARGEGTATLRDATGAVVESFDLATSTQISFNYNVVTLRPSTDLSFETAYTLQIENGAIVDHFGNAFRGITPADPLDLITSAPPTILSAGDVLFVGGNAEAPDAIAFILMTDITGGTRITFTDRDYDASTGFNGITNEAAFTWTAGRDLPAGTIVTIQTDTNGNPVADIGTTKGGGGGVGKSETYYALQGAVIDGLVDGGAGVITNPGTFVASLTLGGSAGAIPVELTNAGAALSFTVNPANQTNARYSGSLDASDLQSLAASIKDPLNWEANHTKAPGFALVNGSLFGAPLVSNASTDGAVISVTFNQALLAGTTERPNNAAFTVTLDGVDVTPASVTITGDTLSLTLPSAIAAGSIISLAYADPTAGDDAQALQSLSGADVLSFTGVNIVNLAPDNVAPQVTGISLGGDDVAPFADLVINFDEVVQKGSGTIVLENQSGGADVTIDVSDAAVFVSGNRVTVDFASLLALNTEYQVSIGTGAFADTMNNPMAAYDSTAFSTIDALPDYSLLITEVNSNASGGDFFEIYNYGDTAIDLSNWRYSDSAGTFSGGVALAENTLIAPGQTLIVAVVENDAEMAEFRAAWGLADSVAVVGLDGAGLGKSDAVVLFDQNGYVATAFNYGAATVNASDGSAIGTSDTVGSFKAEQHAGAAFGGNAKASAVWDGVSWNDPAYQVAIVGSAGGYAQAGDASSVGSPGFVPVA</sequence>
<dbReference type="InterPro" id="IPR032812">
    <property type="entry name" value="SbsA_Ig"/>
</dbReference>
<gene>
    <name evidence="4" type="ORF">J5Y06_00280</name>
</gene>
<organism evidence="4 5">
    <name type="scientific">Tianweitania sediminis</name>
    <dbReference type="NCBI Taxonomy" id="1502156"/>
    <lineage>
        <taxon>Bacteria</taxon>
        <taxon>Pseudomonadati</taxon>
        <taxon>Pseudomonadota</taxon>
        <taxon>Alphaproteobacteria</taxon>
        <taxon>Hyphomicrobiales</taxon>
        <taxon>Phyllobacteriaceae</taxon>
        <taxon>Tianweitania</taxon>
    </lineage>
</organism>
<dbReference type="Pfam" id="PF00932">
    <property type="entry name" value="LTD"/>
    <property type="match status" value="1"/>
</dbReference>
<dbReference type="InterPro" id="IPR036415">
    <property type="entry name" value="Lamin_tail_dom_sf"/>
</dbReference>
<proteinExistence type="predicted"/>
<evidence type="ECO:0000313" key="5">
    <source>
        <dbReference type="Proteomes" id="UP000666240"/>
    </source>
</evidence>
<evidence type="ECO:0000256" key="2">
    <source>
        <dbReference type="SAM" id="MobiDB-lite"/>
    </source>
</evidence>